<name>A0A7G9WJY8_9FIRM</name>
<accession>A0A7G9WJY8</accession>
<protein>
    <submittedName>
        <fullName evidence="3">DUF4355 domain-containing protein</fullName>
    </submittedName>
</protein>
<gene>
    <name evidence="3" type="ORF">H6X83_05100</name>
</gene>
<dbReference type="AlphaFoldDB" id="A0A7G9WJY8"/>
<feature type="coiled-coil region" evidence="1">
    <location>
        <begin position="90"/>
        <end position="121"/>
    </location>
</feature>
<evidence type="ECO:0000256" key="2">
    <source>
        <dbReference type="SAM" id="MobiDB-lite"/>
    </source>
</evidence>
<dbReference type="Proteomes" id="UP000516046">
    <property type="component" value="Chromosome"/>
</dbReference>
<keyword evidence="4" id="KW-1185">Reference proteome</keyword>
<sequence>MAEEANTAVGTAVQSSADANVSAVANASTGDSTVVTQKADGITVKSEPFKTFESQGDYDRAIQQALKTRETNLREEIKSQMEVESKMTADQLAKKQIDDAKAEIEAAKNDLAKDRNRLSAERQFVLAGVDEKAYSKILDTVVTADKDTTDAAVKSVIDVIKVQSEKIANDKIKAEMASAKPPKAGNADSKPAGDSSTNILKALGRDTTEHAKAAKSAIDHYRLGGTNK</sequence>
<keyword evidence="1" id="KW-0175">Coiled coil</keyword>
<feature type="region of interest" description="Disordered" evidence="2">
    <location>
        <begin position="1"/>
        <end position="32"/>
    </location>
</feature>
<dbReference type="KEGG" id="caml:H6X83_05100"/>
<evidence type="ECO:0000313" key="3">
    <source>
        <dbReference type="EMBL" id="QNO19000.1"/>
    </source>
</evidence>
<dbReference type="EMBL" id="CP060696">
    <property type="protein sequence ID" value="QNO19000.1"/>
    <property type="molecule type" value="Genomic_DNA"/>
</dbReference>
<evidence type="ECO:0000313" key="4">
    <source>
        <dbReference type="Proteomes" id="UP000516046"/>
    </source>
</evidence>
<organism evidence="3 4">
    <name type="scientific">Caproicibacterium amylolyticum</name>
    <dbReference type="NCBI Taxonomy" id="2766537"/>
    <lineage>
        <taxon>Bacteria</taxon>
        <taxon>Bacillati</taxon>
        <taxon>Bacillota</taxon>
        <taxon>Clostridia</taxon>
        <taxon>Eubacteriales</taxon>
        <taxon>Oscillospiraceae</taxon>
        <taxon>Caproicibacterium</taxon>
    </lineage>
</organism>
<dbReference type="Pfam" id="PF14265">
    <property type="entry name" value="DUF4355"/>
    <property type="match status" value="1"/>
</dbReference>
<proteinExistence type="predicted"/>
<dbReference type="RefSeq" id="WP_212508070.1">
    <property type="nucleotide sequence ID" value="NZ_CP060696.1"/>
</dbReference>
<feature type="region of interest" description="Disordered" evidence="2">
    <location>
        <begin position="174"/>
        <end position="208"/>
    </location>
</feature>
<evidence type="ECO:0000256" key="1">
    <source>
        <dbReference type="SAM" id="Coils"/>
    </source>
</evidence>
<dbReference type="InterPro" id="IPR025580">
    <property type="entry name" value="Gp46"/>
</dbReference>
<reference evidence="3 4" key="1">
    <citation type="submission" date="2020-08" db="EMBL/GenBank/DDBJ databases">
        <authorList>
            <person name="Ren C."/>
            <person name="Gu Y."/>
            <person name="Xu Y."/>
        </authorList>
    </citation>
    <scope>NUCLEOTIDE SEQUENCE [LARGE SCALE GENOMIC DNA]</scope>
    <source>
        <strain evidence="3 4">LBM18003</strain>
    </source>
</reference>
<feature type="compositionally biased region" description="Low complexity" evidence="2">
    <location>
        <begin position="12"/>
        <end position="28"/>
    </location>
</feature>